<dbReference type="InterPro" id="IPR004401">
    <property type="entry name" value="YbaB/EbfC"/>
</dbReference>
<accession>A0A562V226</accession>
<dbReference type="RefSeq" id="WP_158645588.1">
    <property type="nucleotide sequence ID" value="NZ_BAABIJ010000002.1"/>
</dbReference>
<keyword evidence="1" id="KW-0238">DNA-binding</keyword>
<organism evidence="1 2">
    <name type="scientific">Stackebrandtia albiflava</name>
    <dbReference type="NCBI Taxonomy" id="406432"/>
    <lineage>
        <taxon>Bacteria</taxon>
        <taxon>Bacillati</taxon>
        <taxon>Actinomycetota</taxon>
        <taxon>Actinomycetes</taxon>
        <taxon>Glycomycetales</taxon>
        <taxon>Glycomycetaceae</taxon>
        <taxon>Stackebrandtia</taxon>
    </lineage>
</organism>
<evidence type="ECO:0000313" key="1">
    <source>
        <dbReference type="EMBL" id="TWJ11970.1"/>
    </source>
</evidence>
<dbReference type="Pfam" id="PF02575">
    <property type="entry name" value="YbaB_DNA_bd"/>
    <property type="match status" value="1"/>
</dbReference>
<name>A0A562V226_9ACTN</name>
<comment type="caution">
    <text evidence="1">The sequence shown here is derived from an EMBL/GenBank/DDBJ whole genome shotgun (WGS) entry which is preliminary data.</text>
</comment>
<dbReference type="EMBL" id="VLLL01000006">
    <property type="protein sequence ID" value="TWJ11970.1"/>
    <property type="molecule type" value="Genomic_DNA"/>
</dbReference>
<dbReference type="InterPro" id="IPR036894">
    <property type="entry name" value="YbaB-like_sf"/>
</dbReference>
<dbReference type="Gene3D" id="3.30.1310.10">
    <property type="entry name" value="Nucleoid-associated protein YbaB-like domain"/>
    <property type="match status" value="1"/>
</dbReference>
<protein>
    <submittedName>
        <fullName evidence="1">YbaB/EbfC DNA-binding family protein</fullName>
    </submittedName>
</protein>
<evidence type="ECO:0000313" key="2">
    <source>
        <dbReference type="Proteomes" id="UP000321617"/>
    </source>
</evidence>
<dbReference type="SUPFAM" id="SSF82607">
    <property type="entry name" value="YbaB-like"/>
    <property type="match status" value="1"/>
</dbReference>
<dbReference type="Proteomes" id="UP000321617">
    <property type="component" value="Unassembled WGS sequence"/>
</dbReference>
<gene>
    <name evidence="1" type="ORF">LX16_2713</name>
</gene>
<sequence length="101" mass="11151">MADPKITTLVNRLRRGHEPFVDPTHDRHPALVAELAKAHVDVSLPDGSVSCRMNATGELESLTFKPGLLRERSPATIAKAVTALIRRTEEVVEESIAMVRR</sequence>
<reference evidence="1 2" key="1">
    <citation type="journal article" date="2013" name="Stand. Genomic Sci.">
        <title>Genomic Encyclopedia of Type Strains, Phase I: The one thousand microbial genomes (KMG-I) project.</title>
        <authorList>
            <person name="Kyrpides N.C."/>
            <person name="Woyke T."/>
            <person name="Eisen J.A."/>
            <person name="Garrity G."/>
            <person name="Lilburn T.G."/>
            <person name="Beck B.J."/>
            <person name="Whitman W.B."/>
            <person name="Hugenholtz P."/>
            <person name="Klenk H.P."/>
        </authorList>
    </citation>
    <scope>NUCLEOTIDE SEQUENCE [LARGE SCALE GENOMIC DNA]</scope>
    <source>
        <strain evidence="1 2">DSM 45044</strain>
    </source>
</reference>
<proteinExistence type="predicted"/>
<dbReference type="GO" id="GO:0003677">
    <property type="term" value="F:DNA binding"/>
    <property type="evidence" value="ECO:0007669"/>
    <property type="project" value="UniProtKB-KW"/>
</dbReference>
<dbReference type="AlphaFoldDB" id="A0A562V226"/>
<keyword evidence="2" id="KW-1185">Reference proteome</keyword>